<keyword evidence="3" id="KW-1185">Reference proteome</keyword>
<dbReference type="GO" id="GO:0008703">
    <property type="term" value="F:5-amino-6-(5-phosphoribosylamino)uracil reductase activity"/>
    <property type="evidence" value="ECO:0007669"/>
    <property type="project" value="InterPro"/>
</dbReference>
<gene>
    <name evidence="2" type="ORF">SAMN05421812_103277</name>
</gene>
<dbReference type="InterPro" id="IPR024072">
    <property type="entry name" value="DHFR-like_dom_sf"/>
</dbReference>
<feature type="domain" description="Bacterial bifunctional deaminase-reductase C-terminal" evidence="1">
    <location>
        <begin position="1"/>
        <end position="70"/>
    </location>
</feature>
<dbReference type="SUPFAM" id="SSF53597">
    <property type="entry name" value="Dihydrofolate reductase-like"/>
    <property type="match status" value="1"/>
</dbReference>
<dbReference type="InterPro" id="IPR002734">
    <property type="entry name" value="RibDG_C"/>
</dbReference>
<evidence type="ECO:0000259" key="1">
    <source>
        <dbReference type="Pfam" id="PF01872"/>
    </source>
</evidence>
<protein>
    <submittedName>
        <fullName evidence="2">RibD C-terminal domain-containing protein</fullName>
    </submittedName>
</protein>
<proteinExistence type="predicted"/>
<organism evidence="2 3">
    <name type="scientific">Asanoa hainanensis</name>
    <dbReference type="NCBI Taxonomy" id="560556"/>
    <lineage>
        <taxon>Bacteria</taxon>
        <taxon>Bacillati</taxon>
        <taxon>Actinomycetota</taxon>
        <taxon>Actinomycetes</taxon>
        <taxon>Micromonosporales</taxon>
        <taxon>Micromonosporaceae</taxon>
        <taxon>Asanoa</taxon>
    </lineage>
</organism>
<dbReference type="EMBL" id="FZPH01000003">
    <property type="protein sequence ID" value="SNT12557.1"/>
    <property type="molecule type" value="Genomic_DNA"/>
</dbReference>
<dbReference type="GO" id="GO:0009231">
    <property type="term" value="P:riboflavin biosynthetic process"/>
    <property type="evidence" value="ECO:0007669"/>
    <property type="project" value="InterPro"/>
</dbReference>
<sequence length="78" mass="8071">MAELKAGPGGPISVVGSISVARALLAAGLVDRLSLLVHPLVLGAGERLFADDGPRVKLTLEKCDALRSGVTHHLYSVD</sequence>
<dbReference type="Proteomes" id="UP000198362">
    <property type="component" value="Unassembled WGS sequence"/>
</dbReference>
<accession>A0A239K2E9</accession>
<name>A0A239K2E9_9ACTN</name>
<evidence type="ECO:0000313" key="2">
    <source>
        <dbReference type="EMBL" id="SNT12557.1"/>
    </source>
</evidence>
<dbReference type="Pfam" id="PF01872">
    <property type="entry name" value="RibD_C"/>
    <property type="match status" value="1"/>
</dbReference>
<evidence type="ECO:0000313" key="3">
    <source>
        <dbReference type="Proteomes" id="UP000198362"/>
    </source>
</evidence>
<dbReference type="AlphaFoldDB" id="A0A239K2E9"/>
<reference evidence="2 3" key="1">
    <citation type="submission" date="2017-06" db="EMBL/GenBank/DDBJ databases">
        <authorList>
            <person name="Kim H.J."/>
            <person name="Triplett B.A."/>
        </authorList>
    </citation>
    <scope>NUCLEOTIDE SEQUENCE [LARGE SCALE GENOMIC DNA]</scope>
    <source>
        <strain evidence="2 3">CGMCC 4.5593</strain>
    </source>
</reference>
<dbReference type="RefSeq" id="WP_245870725.1">
    <property type="nucleotide sequence ID" value="NZ_FZPH01000003.1"/>
</dbReference>
<dbReference type="Gene3D" id="3.40.430.10">
    <property type="entry name" value="Dihydrofolate Reductase, subunit A"/>
    <property type="match status" value="1"/>
</dbReference>